<name>R4K910_CLOPA</name>
<proteinExistence type="inferred from homology"/>
<dbReference type="PANTHER" id="PTHR10302">
    <property type="entry name" value="SINGLE-STRANDED DNA-BINDING PROTEIN"/>
    <property type="match status" value="1"/>
</dbReference>
<evidence type="ECO:0000256" key="1">
    <source>
        <dbReference type="ARBA" id="ARBA00023125"/>
    </source>
</evidence>
<dbReference type="InterPro" id="IPR012340">
    <property type="entry name" value="NA-bd_OB-fold"/>
</dbReference>
<dbReference type="InterPro" id="IPR000424">
    <property type="entry name" value="Primosome_PriB/ssb"/>
</dbReference>
<dbReference type="eggNOG" id="COG0629">
    <property type="taxonomic scope" value="Bacteria"/>
</dbReference>
<accession>R4K910</accession>
<dbReference type="CDD" id="cd04496">
    <property type="entry name" value="SSB_OBF"/>
    <property type="match status" value="1"/>
</dbReference>
<dbReference type="KEGG" id="cpas:Clopa_4304"/>
<keyword evidence="1 2" id="KW-0238">DNA-binding</keyword>
<dbReference type="AlphaFoldDB" id="R4K910"/>
<dbReference type="STRING" id="86416.Clopa_4304"/>
<gene>
    <name evidence="4" type="ORF">Clopa_4304</name>
</gene>
<reference evidence="4 5" key="1">
    <citation type="submission" date="2012-01" db="EMBL/GenBank/DDBJ databases">
        <title>Complete sequence of chromosome of Clostridium pasteurianum BC1.</title>
        <authorList>
            <consortium name="US DOE Joint Genome Institute"/>
            <person name="Lucas S."/>
            <person name="Han J."/>
            <person name="Lapidus A."/>
            <person name="Cheng J.-F."/>
            <person name="Goodwin L."/>
            <person name="Pitluck S."/>
            <person name="Peters L."/>
            <person name="Mikhailova N."/>
            <person name="Teshima H."/>
            <person name="Detter J.C."/>
            <person name="Han C."/>
            <person name="Tapia R."/>
            <person name="Land M."/>
            <person name="Hauser L."/>
            <person name="Kyrpides N."/>
            <person name="Ivanova N."/>
            <person name="Pagani I."/>
            <person name="Dunn J."/>
            <person name="Taghavi S."/>
            <person name="Francis A."/>
            <person name="van der Lelie D."/>
            <person name="Woyke T."/>
        </authorList>
    </citation>
    <scope>NUCLEOTIDE SEQUENCE [LARGE SCALE GENOMIC DNA]</scope>
    <source>
        <strain evidence="4 5">BC1</strain>
    </source>
</reference>
<dbReference type="SUPFAM" id="SSF50249">
    <property type="entry name" value="Nucleic acid-binding proteins"/>
    <property type="match status" value="1"/>
</dbReference>
<evidence type="ECO:0000256" key="2">
    <source>
        <dbReference type="HAMAP-Rule" id="MF_00984"/>
    </source>
</evidence>
<dbReference type="HAMAP" id="MF_00984">
    <property type="entry name" value="SSB"/>
    <property type="match status" value="1"/>
</dbReference>
<dbReference type="GO" id="GO:0006260">
    <property type="term" value="P:DNA replication"/>
    <property type="evidence" value="ECO:0007669"/>
    <property type="project" value="InterPro"/>
</dbReference>
<evidence type="ECO:0000256" key="3">
    <source>
        <dbReference type="RuleBase" id="RU000524"/>
    </source>
</evidence>
<dbReference type="Pfam" id="PF00436">
    <property type="entry name" value="SSB"/>
    <property type="match status" value="1"/>
</dbReference>
<comment type="subunit">
    <text evidence="2">Homotetramer.</text>
</comment>
<sequence length="155" mass="17143">MNRVVLIGRLTKDPDLKFTPGSGNAVCTFNLAVERNFTDKNTGKREADFIPIVVWGKTAESSANYLNKGKLAGISGRIQTRNYEAKDGHRVYVTEIIADEVQFLEWDKKAVDGEINNQGSKVLEPVKNNDEYLKADITPIDDGDIPFKIAVSQAA</sequence>
<dbReference type="InterPro" id="IPR011344">
    <property type="entry name" value="ssDNA-bd"/>
</dbReference>
<dbReference type="EMBL" id="CP003261">
    <property type="protein sequence ID" value="AGK99023.1"/>
    <property type="molecule type" value="Genomic_DNA"/>
</dbReference>
<dbReference type="NCBIfam" id="TIGR00621">
    <property type="entry name" value="ssb"/>
    <property type="match status" value="1"/>
</dbReference>
<dbReference type="PROSITE" id="PS50935">
    <property type="entry name" value="SSB"/>
    <property type="match status" value="1"/>
</dbReference>
<dbReference type="PANTHER" id="PTHR10302:SF27">
    <property type="entry name" value="SINGLE-STRANDED DNA-BINDING PROTEIN"/>
    <property type="match status" value="1"/>
</dbReference>
<comment type="caution">
    <text evidence="2">Lacks conserved residue(s) required for the propagation of feature annotation.</text>
</comment>
<dbReference type="GO" id="GO:0003697">
    <property type="term" value="F:single-stranded DNA binding"/>
    <property type="evidence" value="ECO:0007669"/>
    <property type="project" value="UniProtKB-UniRule"/>
</dbReference>
<keyword evidence="5" id="KW-1185">Reference proteome</keyword>
<evidence type="ECO:0000313" key="5">
    <source>
        <dbReference type="Proteomes" id="UP000013523"/>
    </source>
</evidence>
<dbReference type="Proteomes" id="UP000013523">
    <property type="component" value="Chromosome"/>
</dbReference>
<protein>
    <recommendedName>
        <fullName evidence="2 3">Single-stranded DNA-binding protein</fullName>
        <shortName evidence="2">SSB</shortName>
    </recommendedName>
</protein>
<dbReference type="RefSeq" id="WP_015617297.1">
    <property type="nucleotide sequence ID" value="NC_021182.1"/>
</dbReference>
<dbReference type="OrthoDB" id="9809878at2"/>
<organism evidence="4 5">
    <name type="scientific">Clostridium pasteurianum BC1</name>
    <dbReference type="NCBI Taxonomy" id="86416"/>
    <lineage>
        <taxon>Bacteria</taxon>
        <taxon>Bacillati</taxon>
        <taxon>Bacillota</taxon>
        <taxon>Clostridia</taxon>
        <taxon>Eubacteriales</taxon>
        <taxon>Clostridiaceae</taxon>
        <taxon>Clostridium</taxon>
    </lineage>
</organism>
<evidence type="ECO:0000313" key="4">
    <source>
        <dbReference type="EMBL" id="AGK99023.1"/>
    </source>
</evidence>
<dbReference type="PATRIC" id="fig|86416.3.peg.4315"/>
<dbReference type="GO" id="GO:0009295">
    <property type="term" value="C:nucleoid"/>
    <property type="evidence" value="ECO:0007669"/>
    <property type="project" value="TreeGrafter"/>
</dbReference>
<dbReference type="Gene3D" id="2.40.50.140">
    <property type="entry name" value="Nucleic acid-binding proteins"/>
    <property type="match status" value="1"/>
</dbReference>
<dbReference type="HOGENOM" id="CLU_078758_6_2_9"/>